<feature type="region of interest" description="Disordered" evidence="3">
    <location>
        <begin position="1"/>
        <end position="291"/>
    </location>
</feature>
<feature type="compositionally biased region" description="Acidic residues" evidence="3">
    <location>
        <begin position="144"/>
        <end position="154"/>
    </location>
</feature>
<accession>A0A8J2KAK9</accession>
<dbReference type="Proteomes" id="UP000708208">
    <property type="component" value="Unassembled WGS sequence"/>
</dbReference>
<evidence type="ECO:0000256" key="3">
    <source>
        <dbReference type="SAM" id="MobiDB-lite"/>
    </source>
</evidence>
<dbReference type="SMART" id="SM00993">
    <property type="entry name" value="YL1_C"/>
    <property type="match status" value="1"/>
</dbReference>
<feature type="compositionally biased region" description="Basic and acidic residues" evidence="3">
    <location>
        <begin position="239"/>
        <end position="249"/>
    </location>
</feature>
<dbReference type="EMBL" id="CAJVCH010313376">
    <property type="protein sequence ID" value="CAG7786241.1"/>
    <property type="molecule type" value="Genomic_DNA"/>
</dbReference>
<sequence>MSLVAGRERRATAGNRMTRLLNEEDEDDFYKTTYGGFKETDHDDDYKQGKEEEDVVDSDFDIDEDDEPVDDDNDEDDKPRRQRRLITRAYREPVVQKKKPIAKAPAKKQEKAPARPKRKLSSASKSPSPSSPARGKRTKQSVESSEEEEADDEPAVSTSGTEEVAPTRTRGRKRKVDEVTTAEATEDDLEKESPAVSKKPGKRRKIEEEEMPDYTPVPYEPSSSPRRGGRPRRSTLKAAEAKAEADAKKVRFMFSPEKKQMRSSTKMKSAETQARVKERQKVEAQRKKAFQSRKVVTEMPSQEELLAEAKLTEIVNLEALAKFQQMELEKKKAKPMKKAVMGPSIRYHSVIMPSVTKKSDESQLIEEIMKLEDGQEKDSAPPLPPLPKNVGDGELFERTFISFSKEDLFKKAFEKAKDSPTVPPKRICALTQMETPYFDPILKIPYYNKDIFRVMRAAYNRILYQRGDRRNGKVRKYCEWLEVEYPHIFNKGKLESEKVKTMKQELESDADGAEKTIVVDDENKKDQLMGTTVLPDKKLAVETPKVISVPKGKTKTTPTPIATPDTVTNEQKKPVTVTPILPSLASKARSGRASFGLIRKLPIKAVYEPPASRIRPLPAAIKSETTSVPNILRSPSKPTSSAVLTPTSVAGIVSAVKKTATVKLTPTASSLFPVRTYGPAKAPTILSSAPVTVAATTACPTSPNSTPPSSTPVITAPTTPVSSITVGSPGTVQPRQILIAKRNLPGSPIGVTGAVSSANTVVVAQKATGPIVIRAQQGQQSSTPVTAVSVATVSGAVTGVNVSSAGTFQLSPTGVPMALVNFRGNLIRSLGSNNQVVRFLNQQRIQIVQSSAPGQVQNQQFNSLNLPMTVRLPVSQNTVASVATQPTASAIVAAANSTHGVRLTPRSTRPIGSLGTNTVVARSSPIATARAVGKPMSAGVKSPTVRPRAAVTTLTASQLRPTTTIVRAVATTSVSGVGSIRSSTSNPAIRTITVPATMTRPNGSPTAATTLTASAMVRPTAGIISGTTTGPRQVSTNLRPGIAWQTGQIVSAVPNSPGQTRLVTGAVRPQQAATASALVAAGGGNIRYRRATPGGGTTLIMPLQQSQVRQVITSQQLQQSQQLTQPHTVVAQIQSQPTVVNQSPTTIQSETIVSVPVSVAVTDGGRNTDIQEVMPSGEPINAEPIASVTNTTA</sequence>
<proteinExistence type="inferred from homology"/>
<reference evidence="5" key="1">
    <citation type="submission" date="2021-06" db="EMBL/GenBank/DDBJ databases">
        <authorList>
            <person name="Hodson N. C."/>
            <person name="Mongue J. A."/>
            <person name="Jaron S. K."/>
        </authorList>
    </citation>
    <scope>NUCLEOTIDE SEQUENCE</scope>
</reference>
<evidence type="ECO:0000256" key="1">
    <source>
        <dbReference type="ARBA" id="ARBA00006832"/>
    </source>
</evidence>
<gene>
    <name evidence="5" type="ORF">AFUS01_LOCUS24816</name>
</gene>
<dbReference type="Pfam" id="PF08265">
    <property type="entry name" value="YL1_C"/>
    <property type="match status" value="1"/>
</dbReference>
<feature type="compositionally biased region" description="Basic and acidic residues" evidence="3">
    <location>
        <begin position="1"/>
        <end position="11"/>
    </location>
</feature>
<evidence type="ECO:0000259" key="4">
    <source>
        <dbReference type="SMART" id="SM00993"/>
    </source>
</evidence>
<dbReference type="Pfam" id="PF05764">
    <property type="entry name" value="YL1"/>
    <property type="match status" value="2"/>
</dbReference>
<dbReference type="PANTHER" id="PTHR13275">
    <property type="entry name" value="YL-1 PROTEIN TRANSCRIPTION FACTOR-LIKE 1"/>
    <property type="match status" value="1"/>
</dbReference>
<keyword evidence="6" id="KW-1185">Reference proteome</keyword>
<dbReference type="PANTHER" id="PTHR13275:SF4">
    <property type="entry name" value="VACUOLAR PROTEIN SORTING-ASSOCIATED PROTEIN 72 HOMOLOG"/>
    <property type="match status" value="1"/>
</dbReference>
<dbReference type="OrthoDB" id="78296at2759"/>
<evidence type="ECO:0000313" key="5">
    <source>
        <dbReference type="EMBL" id="CAG7786241.1"/>
    </source>
</evidence>
<protein>
    <recommendedName>
        <fullName evidence="2">Vacuolar protein sorting-associated protein 72 homolog</fullName>
    </recommendedName>
</protein>
<feature type="compositionally biased region" description="Polar residues" evidence="3">
    <location>
        <begin position="262"/>
        <end position="272"/>
    </location>
</feature>
<evidence type="ECO:0000313" key="6">
    <source>
        <dbReference type="Proteomes" id="UP000708208"/>
    </source>
</evidence>
<evidence type="ECO:0000256" key="2">
    <source>
        <dbReference type="ARBA" id="ARBA00020000"/>
    </source>
</evidence>
<name>A0A8J2KAK9_9HEXA</name>
<comment type="caution">
    <text evidence="5">The sequence shown here is derived from an EMBL/GenBank/DDBJ whole genome shotgun (WGS) entry which is preliminary data.</text>
</comment>
<dbReference type="AlphaFoldDB" id="A0A8J2KAK9"/>
<feature type="compositionally biased region" description="Low complexity" evidence="3">
    <location>
        <begin position="121"/>
        <end position="133"/>
    </location>
</feature>
<comment type="similarity">
    <text evidence="1">Belongs to the VPS72/YL1 family.</text>
</comment>
<feature type="compositionally biased region" description="Basic and acidic residues" evidence="3">
    <location>
        <begin position="274"/>
        <end position="286"/>
    </location>
</feature>
<feature type="domain" description="Vps72/YL1 C-terminal" evidence="4">
    <location>
        <begin position="426"/>
        <end position="455"/>
    </location>
</feature>
<feature type="compositionally biased region" description="Basic and acidic residues" evidence="3">
    <location>
        <begin position="38"/>
        <end position="50"/>
    </location>
</feature>
<organism evidence="5 6">
    <name type="scientific">Allacma fusca</name>
    <dbReference type="NCBI Taxonomy" id="39272"/>
    <lineage>
        <taxon>Eukaryota</taxon>
        <taxon>Metazoa</taxon>
        <taxon>Ecdysozoa</taxon>
        <taxon>Arthropoda</taxon>
        <taxon>Hexapoda</taxon>
        <taxon>Collembola</taxon>
        <taxon>Symphypleona</taxon>
        <taxon>Sminthuridae</taxon>
        <taxon>Allacma</taxon>
    </lineage>
</organism>
<dbReference type="InterPro" id="IPR046757">
    <property type="entry name" value="YL1_N"/>
</dbReference>
<feature type="compositionally biased region" description="Acidic residues" evidence="3">
    <location>
        <begin position="51"/>
        <end position="76"/>
    </location>
</feature>
<dbReference type="InterPro" id="IPR013272">
    <property type="entry name" value="Vps72/YL1_C"/>
</dbReference>
<feature type="region of interest" description="Disordered" evidence="3">
    <location>
        <begin position="1173"/>
        <end position="1193"/>
    </location>
</feature>
<dbReference type="GO" id="GO:0005634">
    <property type="term" value="C:nucleus"/>
    <property type="evidence" value="ECO:0007669"/>
    <property type="project" value="TreeGrafter"/>
</dbReference>